<dbReference type="KEGG" id="aaf:AURANDRAFT_119"/>
<name>F0YAZ8_AURAN</name>
<feature type="non-terminal residue" evidence="13">
    <location>
        <position position="1"/>
    </location>
</feature>
<dbReference type="FunCoup" id="F0YAZ8">
    <property type="interactions" value="3"/>
</dbReference>
<dbReference type="InterPro" id="IPR003439">
    <property type="entry name" value="ABC_transporter-like_ATP-bd"/>
</dbReference>
<dbReference type="PROSITE" id="PS50893">
    <property type="entry name" value="ABC_TRANSPORTER_2"/>
    <property type="match status" value="2"/>
</dbReference>
<feature type="transmembrane region" description="Helical" evidence="10">
    <location>
        <begin position="704"/>
        <end position="727"/>
    </location>
</feature>
<evidence type="ECO:0000256" key="1">
    <source>
        <dbReference type="ARBA" id="ARBA00004141"/>
    </source>
</evidence>
<feature type="non-terminal residue" evidence="13">
    <location>
        <position position="1251"/>
    </location>
</feature>
<feature type="domain" description="ABC transmembrane type-1" evidence="12">
    <location>
        <begin position="78"/>
        <end position="355"/>
    </location>
</feature>
<feature type="transmembrane region" description="Helical" evidence="10">
    <location>
        <begin position="294"/>
        <end position="318"/>
    </location>
</feature>
<dbReference type="InterPro" id="IPR011527">
    <property type="entry name" value="ABC1_TM_dom"/>
</dbReference>
<dbReference type="InterPro" id="IPR036640">
    <property type="entry name" value="ABC1_TM_sf"/>
</dbReference>
<sequence length="1251" mass="133726">NVVLLTWLEPILAVGYRRQLQLEDLGEVSHFDRAGEQWRRFRAILGPYEAPQPADAPPRYLYRKLWRLVAPQLAAFSLMILAQAALNYLRIYAFKEFLHLLTTGTAGAAEALWASLLALIAAPLLISALRSASSALQFRIALRCRAALIMLIYRKSLRVSLGATGSSVGEIANLMSADVDSIVWTCAYIDSLWMPILQSVVCLAFIFALVGAAGALAAGVMAVVAMGNAVGFGIIFGSQQALMEERNKRLNAITEALTNIRIIKQCGIEAAIHTAVTKFRAAELKHLKKFRYGITILITFITSGPKIATIGTFLIYALAEGNAITPAVGFTMLELLGDLSGSFIALPASLDGLTRAATALAKINRFLDEDEVTRVPRLEAEAPAQAWMPRGGPAPAAPAAPAPAPRQLTDVALSIAPGSLVVVYGATGSGKSSVLAALLGEISRAEPAEARVFGPDPLFPLCEPRLHGSVAYVAQKAWCDAHATVRSNICFAKPYDRAKYRRICRACALPPDFKLLEHGDFTKIGSRGINLSGGQQARVNLARACYDDADVYLLDDPLSAVDAHVGEHLFHRAVLGVLGTKTRILATHQVALTVDRADFVVIVDGGAIVEAGPAGAMRASPRVTALAAAKGAAEEPPARALDDDDADDGAEYGAEPEDENAEARDEGAVRRRAAGANSTPSRFVGTVTAKAYAKYVSAVKSRSMLLGILVFLVAASACDSMQSLFMAQWIDDMQAGLPANGPGMWKYAAAGLLVVVTFGVSFLFQMFASLRASKHLHSEVLARVLGSTVSWFDTTPVGRIQNRFSADFQTVDRSLMGSFYGFARSCLGPVQTVFAFAVSTPQLLPIMPLLCLVSQRIGLVYLRSAREMKRLGSIHRSPVYEYFTESLPGLETIRAFRGGAHAEAHIGNLVDRSTRCQAAQLFASRWLGVRLEMFGAAVTGVVAVSLVTALRGDISPALAGFVMQYSGMLTSAISAIIQTYSQLEIAMNSMERVTEYCELEQAPRGTLPDADLPGDGWPSKGAVEARDVFVTYPKTSVAVLKGLSFSLPAGTKTGVVGRTGAGKSTLTLALVRMVPTGGGAFLVDGVDVSRAPLERLRAGITVVPQEPALFKGTIRSNVDLAGERSDDELRGALRRVQLAGMDLDRAVSDSGANLSVGERQLLCLARALLRARALLIMDEATANVDSVSDANIQKVIREELAGVSVLTIAHRLKTIIFYDQVLVLDGGAKKEFGSPAELIEAEDGHFRSLCA</sequence>
<dbReference type="GeneID" id="20218111"/>
<evidence type="ECO:0000256" key="10">
    <source>
        <dbReference type="SAM" id="Phobius"/>
    </source>
</evidence>
<dbReference type="eggNOG" id="KOG0054">
    <property type="taxonomic scope" value="Eukaryota"/>
</dbReference>
<dbReference type="GO" id="GO:0140359">
    <property type="term" value="F:ABC-type transporter activity"/>
    <property type="evidence" value="ECO:0007669"/>
    <property type="project" value="InterPro"/>
</dbReference>
<dbReference type="OrthoDB" id="201048at2759"/>
<evidence type="ECO:0000256" key="8">
    <source>
        <dbReference type="ARBA" id="ARBA00023136"/>
    </source>
</evidence>
<comment type="subcellular location">
    <subcellularLocation>
        <location evidence="1">Membrane</location>
        <topology evidence="1">Multi-pass membrane protein</topology>
    </subcellularLocation>
</comment>
<feature type="transmembrane region" description="Helical" evidence="10">
    <location>
        <begin position="324"/>
        <end position="346"/>
    </location>
</feature>
<evidence type="ECO:0000256" key="4">
    <source>
        <dbReference type="ARBA" id="ARBA00022737"/>
    </source>
</evidence>
<dbReference type="SUPFAM" id="SSF52540">
    <property type="entry name" value="P-loop containing nucleoside triphosphate hydrolases"/>
    <property type="match status" value="2"/>
</dbReference>
<dbReference type="GO" id="GO:0016020">
    <property type="term" value="C:membrane"/>
    <property type="evidence" value="ECO:0007669"/>
    <property type="project" value="UniProtKB-SubCell"/>
</dbReference>
<evidence type="ECO:0008006" key="15">
    <source>
        <dbReference type="Google" id="ProtNLM"/>
    </source>
</evidence>
<feature type="transmembrane region" description="Helical" evidence="10">
    <location>
        <begin position="747"/>
        <end position="768"/>
    </location>
</feature>
<dbReference type="InterPro" id="IPR027417">
    <property type="entry name" value="P-loop_NTPase"/>
</dbReference>
<keyword evidence="2" id="KW-0813">Transport</keyword>
<dbReference type="CDD" id="cd03250">
    <property type="entry name" value="ABCC_MRP_domain1"/>
    <property type="match status" value="1"/>
</dbReference>
<keyword evidence="8 10" id="KW-0472">Membrane</keyword>
<dbReference type="InterPro" id="IPR050173">
    <property type="entry name" value="ABC_transporter_C-like"/>
</dbReference>
<feature type="region of interest" description="Disordered" evidence="9">
    <location>
        <begin position="628"/>
        <end position="674"/>
    </location>
</feature>
<dbReference type="GO" id="GO:0016887">
    <property type="term" value="F:ATP hydrolysis activity"/>
    <property type="evidence" value="ECO:0007669"/>
    <property type="project" value="InterPro"/>
</dbReference>
<dbReference type="PANTHER" id="PTHR24223:SF415">
    <property type="entry name" value="FI20190P1"/>
    <property type="match status" value="1"/>
</dbReference>
<feature type="compositionally biased region" description="Basic and acidic residues" evidence="9">
    <location>
        <begin position="632"/>
        <end position="641"/>
    </location>
</feature>
<feature type="transmembrane region" description="Helical" evidence="10">
    <location>
        <begin position="931"/>
        <end position="950"/>
    </location>
</feature>
<accession>F0YAZ8</accession>
<feature type="compositionally biased region" description="Acidic residues" evidence="9">
    <location>
        <begin position="642"/>
        <end position="660"/>
    </location>
</feature>
<dbReference type="SUPFAM" id="SSF90123">
    <property type="entry name" value="ABC transporter transmembrane region"/>
    <property type="match status" value="2"/>
</dbReference>
<dbReference type="Pfam" id="PF00005">
    <property type="entry name" value="ABC_tran"/>
    <property type="match status" value="2"/>
</dbReference>
<proteinExistence type="predicted"/>
<dbReference type="CDD" id="cd18604">
    <property type="entry name" value="ABC_6TM_VMR1_D2_like"/>
    <property type="match status" value="1"/>
</dbReference>
<keyword evidence="6" id="KW-0067">ATP-binding</keyword>
<dbReference type="Gene3D" id="3.40.50.300">
    <property type="entry name" value="P-loop containing nucleotide triphosphate hydrolases"/>
    <property type="match status" value="2"/>
</dbReference>
<evidence type="ECO:0000256" key="7">
    <source>
        <dbReference type="ARBA" id="ARBA00022989"/>
    </source>
</evidence>
<feature type="transmembrane region" description="Helical" evidence="10">
    <location>
        <begin position="216"/>
        <end position="236"/>
    </location>
</feature>
<dbReference type="GO" id="GO:0005524">
    <property type="term" value="F:ATP binding"/>
    <property type="evidence" value="ECO:0007669"/>
    <property type="project" value="UniProtKB-KW"/>
</dbReference>
<evidence type="ECO:0000313" key="14">
    <source>
        <dbReference type="Proteomes" id="UP000002729"/>
    </source>
</evidence>
<evidence type="ECO:0000259" key="12">
    <source>
        <dbReference type="PROSITE" id="PS50929"/>
    </source>
</evidence>
<keyword evidence="5" id="KW-0547">Nucleotide-binding</keyword>
<feature type="domain" description="ABC transmembrane type-1" evidence="12">
    <location>
        <begin position="706"/>
        <end position="984"/>
    </location>
</feature>
<feature type="domain" description="ABC transporter" evidence="11">
    <location>
        <begin position="1023"/>
        <end position="1251"/>
    </location>
</feature>
<dbReference type="InParanoid" id="F0YAZ8"/>
<dbReference type="PROSITE" id="PS00211">
    <property type="entry name" value="ABC_TRANSPORTER_1"/>
    <property type="match status" value="1"/>
</dbReference>
<dbReference type="SMART" id="SM00382">
    <property type="entry name" value="AAA"/>
    <property type="match status" value="2"/>
</dbReference>
<dbReference type="RefSeq" id="XP_009037486.1">
    <property type="nucleotide sequence ID" value="XM_009039238.1"/>
</dbReference>
<feature type="transmembrane region" description="Helical" evidence="10">
    <location>
        <begin position="192"/>
        <end position="210"/>
    </location>
</feature>
<evidence type="ECO:0000313" key="13">
    <source>
        <dbReference type="EMBL" id="EGB07540.1"/>
    </source>
</evidence>
<dbReference type="Pfam" id="PF00664">
    <property type="entry name" value="ABC_membrane"/>
    <property type="match status" value="2"/>
</dbReference>
<dbReference type="FunFam" id="3.40.50.300:FF:000630">
    <property type="entry name" value="ATP-binding cassette (ABC) transporter, putative"/>
    <property type="match status" value="1"/>
</dbReference>
<dbReference type="OMA" id="KTHVKEM"/>
<evidence type="ECO:0000256" key="5">
    <source>
        <dbReference type="ARBA" id="ARBA00022741"/>
    </source>
</evidence>
<dbReference type="FunFam" id="1.20.1560.10:FF:000013">
    <property type="entry name" value="ABC transporter C family member 2"/>
    <property type="match status" value="1"/>
</dbReference>
<gene>
    <name evidence="13" type="ORF">AURANDRAFT_119</name>
</gene>
<feature type="transmembrane region" description="Helical" evidence="10">
    <location>
        <begin position="68"/>
        <end position="91"/>
    </location>
</feature>
<organism evidence="14">
    <name type="scientific">Aureococcus anophagefferens</name>
    <name type="common">Harmful bloom alga</name>
    <dbReference type="NCBI Taxonomy" id="44056"/>
    <lineage>
        <taxon>Eukaryota</taxon>
        <taxon>Sar</taxon>
        <taxon>Stramenopiles</taxon>
        <taxon>Ochrophyta</taxon>
        <taxon>Pelagophyceae</taxon>
        <taxon>Pelagomonadales</taxon>
        <taxon>Pelagomonadaceae</taxon>
        <taxon>Aureococcus</taxon>
    </lineage>
</organism>
<evidence type="ECO:0000256" key="9">
    <source>
        <dbReference type="SAM" id="MobiDB-lite"/>
    </source>
</evidence>
<dbReference type="PROSITE" id="PS50929">
    <property type="entry name" value="ABC_TM1F"/>
    <property type="match status" value="2"/>
</dbReference>
<feature type="transmembrane region" description="Helical" evidence="10">
    <location>
        <begin position="111"/>
        <end position="129"/>
    </location>
</feature>
<evidence type="ECO:0000259" key="11">
    <source>
        <dbReference type="PROSITE" id="PS50893"/>
    </source>
</evidence>
<dbReference type="InterPro" id="IPR017871">
    <property type="entry name" value="ABC_transporter-like_CS"/>
</dbReference>
<dbReference type="InterPro" id="IPR003593">
    <property type="entry name" value="AAA+_ATPase"/>
</dbReference>
<keyword evidence="7 10" id="KW-1133">Transmembrane helix</keyword>
<protein>
    <recommendedName>
        <fullName evidence="15">ABC transporter</fullName>
    </recommendedName>
</protein>
<dbReference type="EMBL" id="GL833130">
    <property type="protein sequence ID" value="EGB07540.1"/>
    <property type="molecule type" value="Genomic_DNA"/>
</dbReference>
<dbReference type="Proteomes" id="UP000002729">
    <property type="component" value="Unassembled WGS sequence"/>
</dbReference>
<evidence type="ECO:0000256" key="3">
    <source>
        <dbReference type="ARBA" id="ARBA00022692"/>
    </source>
</evidence>
<reference evidence="13 14" key="1">
    <citation type="journal article" date="2011" name="Proc. Natl. Acad. Sci. U.S.A.">
        <title>Niche of harmful alga Aureococcus anophagefferens revealed through ecogenomics.</title>
        <authorList>
            <person name="Gobler C.J."/>
            <person name="Berry D.L."/>
            <person name="Dyhrman S.T."/>
            <person name="Wilhelm S.W."/>
            <person name="Salamov A."/>
            <person name="Lobanov A.V."/>
            <person name="Zhang Y."/>
            <person name="Collier J.L."/>
            <person name="Wurch L.L."/>
            <person name="Kustka A.B."/>
            <person name="Dill B.D."/>
            <person name="Shah M."/>
            <person name="VerBerkmoes N.C."/>
            <person name="Kuo A."/>
            <person name="Terry A."/>
            <person name="Pangilinan J."/>
            <person name="Lindquist E.A."/>
            <person name="Lucas S."/>
            <person name="Paulsen I.T."/>
            <person name="Hattenrath-Lehmann T.K."/>
            <person name="Talmage S.C."/>
            <person name="Walker E.A."/>
            <person name="Koch F."/>
            <person name="Burson A.M."/>
            <person name="Marcoval M.A."/>
            <person name="Tang Y.Z."/>
            <person name="Lecleir G.R."/>
            <person name="Coyne K.J."/>
            <person name="Berg G.M."/>
            <person name="Bertrand E.M."/>
            <person name="Saito M.A."/>
            <person name="Gladyshev V.N."/>
            <person name="Grigoriev I.V."/>
        </authorList>
    </citation>
    <scope>NUCLEOTIDE SEQUENCE [LARGE SCALE GENOMIC DNA]</scope>
    <source>
        <strain evidence="14">CCMP 1984</strain>
    </source>
</reference>
<keyword evidence="14" id="KW-1185">Reference proteome</keyword>
<feature type="domain" description="ABC transporter" evidence="11">
    <location>
        <begin position="367"/>
        <end position="630"/>
    </location>
</feature>
<evidence type="ECO:0000256" key="2">
    <source>
        <dbReference type="ARBA" id="ARBA00022448"/>
    </source>
</evidence>
<dbReference type="Gene3D" id="1.20.1560.10">
    <property type="entry name" value="ABC transporter type 1, transmembrane domain"/>
    <property type="match status" value="2"/>
</dbReference>
<evidence type="ECO:0000256" key="6">
    <source>
        <dbReference type="ARBA" id="ARBA00022840"/>
    </source>
</evidence>
<keyword evidence="3 10" id="KW-0812">Transmembrane</keyword>
<dbReference type="AlphaFoldDB" id="F0YAZ8"/>
<keyword evidence="4" id="KW-0677">Repeat</keyword>
<dbReference type="PANTHER" id="PTHR24223">
    <property type="entry name" value="ATP-BINDING CASSETTE SUB-FAMILY C"/>
    <property type="match status" value="1"/>
</dbReference>